<feature type="transmembrane region" description="Helical" evidence="1">
    <location>
        <begin position="139"/>
        <end position="159"/>
    </location>
</feature>
<feature type="transmembrane region" description="Helical" evidence="1">
    <location>
        <begin position="110"/>
        <end position="127"/>
    </location>
</feature>
<name>A0ABN9N9Z6_9MYCO</name>
<accession>A0ABN9N9Z6</accession>
<evidence type="ECO:0000313" key="3">
    <source>
        <dbReference type="Proteomes" id="UP001190336"/>
    </source>
</evidence>
<sequence>MNDAVPSPAVLRLWERRSAFTPFAVAGSAAIVGGGVLAAAIAAPMPTRHGVWAVAYLVLVLGVGQLVIGAGQTLLPGSPPSSGAARLRAAAFNVSGAAIVLGVVTDHLAVFYTGSALLFAVLARLLIDVRRSPRSGWAPVAYRLLLVALVVSIPIGMAVTTASRL</sequence>
<proteinExistence type="predicted"/>
<evidence type="ECO:0008006" key="4">
    <source>
        <dbReference type="Google" id="ProtNLM"/>
    </source>
</evidence>
<keyword evidence="1" id="KW-0472">Membrane</keyword>
<organism evidence="2 3">
    <name type="scientific">[Mycobacterium] kokjensenii</name>
    <dbReference type="NCBI Taxonomy" id="3064287"/>
    <lineage>
        <taxon>Bacteria</taxon>
        <taxon>Bacillati</taxon>
        <taxon>Actinomycetota</taxon>
        <taxon>Actinomycetes</taxon>
        <taxon>Mycobacteriales</taxon>
        <taxon>Mycobacteriaceae</taxon>
        <taxon>Mycolicibacter</taxon>
    </lineage>
</organism>
<feature type="transmembrane region" description="Helical" evidence="1">
    <location>
        <begin position="20"/>
        <end position="45"/>
    </location>
</feature>
<dbReference type="RefSeq" id="WP_308473378.1">
    <property type="nucleotide sequence ID" value="NZ_OY726394.1"/>
</dbReference>
<dbReference type="EMBL" id="OY726394">
    <property type="protein sequence ID" value="CAJ1501192.1"/>
    <property type="molecule type" value="Genomic_DNA"/>
</dbReference>
<protein>
    <recommendedName>
        <fullName evidence="4">DUF3429 domain-containing protein</fullName>
    </recommendedName>
</protein>
<keyword evidence="3" id="KW-1185">Reference proteome</keyword>
<dbReference type="Proteomes" id="UP001190336">
    <property type="component" value="Chromosome"/>
</dbReference>
<feature type="transmembrane region" description="Helical" evidence="1">
    <location>
        <begin position="51"/>
        <end position="75"/>
    </location>
</feature>
<evidence type="ECO:0000313" key="2">
    <source>
        <dbReference type="EMBL" id="CAJ1501192.1"/>
    </source>
</evidence>
<keyword evidence="1" id="KW-1133">Transmembrane helix</keyword>
<keyword evidence="1" id="KW-0812">Transmembrane</keyword>
<gene>
    <name evidence="2" type="ORF">MU0083_002621</name>
</gene>
<reference evidence="2 3" key="1">
    <citation type="submission" date="2023-08" db="EMBL/GenBank/DDBJ databases">
        <authorList>
            <person name="Folkvardsen B D."/>
            <person name="Norman A."/>
        </authorList>
    </citation>
    <scope>NUCLEOTIDE SEQUENCE [LARGE SCALE GENOMIC DNA]</scope>
    <source>
        <strain evidence="2 3">Mu0083</strain>
    </source>
</reference>
<evidence type="ECO:0000256" key="1">
    <source>
        <dbReference type="SAM" id="Phobius"/>
    </source>
</evidence>